<dbReference type="RefSeq" id="WP_377904198.1">
    <property type="nucleotide sequence ID" value="NZ_JBHRZS010000006.1"/>
</dbReference>
<dbReference type="Proteomes" id="UP001595805">
    <property type="component" value="Unassembled WGS sequence"/>
</dbReference>
<evidence type="ECO:0000313" key="1">
    <source>
        <dbReference type="EMBL" id="MFC3879612.1"/>
    </source>
</evidence>
<reference evidence="2" key="1">
    <citation type="journal article" date="2019" name="Int. J. Syst. Evol. Microbiol.">
        <title>The Global Catalogue of Microorganisms (GCM) 10K type strain sequencing project: providing services to taxonomists for standard genome sequencing and annotation.</title>
        <authorList>
            <consortium name="The Broad Institute Genomics Platform"/>
            <consortium name="The Broad Institute Genome Sequencing Center for Infectious Disease"/>
            <person name="Wu L."/>
            <person name="Ma J."/>
        </authorList>
    </citation>
    <scope>NUCLEOTIDE SEQUENCE [LARGE SCALE GENOMIC DNA]</scope>
    <source>
        <strain evidence="2">CCUG 60523</strain>
    </source>
</reference>
<evidence type="ECO:0000313" key="2">
    <source>
        <dbReference type="Proteomes" id="UP001595805"/>
    </source>
</evidence>
<protein>
    <submittedName>
        <fullName evidence="1">Thiamine pyrophosphokinase</fullName>
    </submittedName>
</protein>
<organism evidence="1 2">
    <name type="scientific">Algoriphagus namhaensis</name>
    <dbReference type="NCBI Taxonomy" id="915353"/>
    <lineage>
        <taxon>Bacteria</taxon>
        <taxon>Pseudomonadati</taxon>
        <taxon>Bacteroidota</taxon>
        <taxon>Cytophagia</taxon>
        <taxon>Cytophagales</taxon>
        <taxon>Cyclobacteriaceae</taxon>
        <taxon>Algoriphagus</taxon>
    </lineage>
</organism>
<dbReference type="EMBL" id="JBHRZS010000006">
    <property type="protein sequence ID" value="MFC3879612.1"/>
    <property type="molecule type" value="Genomic_DNA"/>
</dbReference>
<comment type="caution">
    <text evidence="1">The sequence shown here is derived from an EMBL/GenBank/DDBJ whole genome shotgun (WGS) entry which is preliminary data.</text>
</comment>
<accession>A0ABV8AS03</accession>
<keyword evidence="2" id="KW-1185">Reference proteome</keyword>
<name>A0ABV8AS03_9BACT</name>
<proteinExistence type="predicted"/>
<gene>
    <name evidence="1" type="ORF">ACFOSV_05475</name>
</gene>
<sequence>MSSHHFVKEQQEPAVFILSTGGISLEDIGPMLEWVPTVLVAEEAAEKVLIWGIKVDVLIASPEFQASHIHLLEEQYPLKFLTTTEGKELEEGLHYLRASDHKAAHLVGFQHTNFESLRPCLETINLTLVDDGWKYYPVQKGGFSKWFGETSIRILGQENSPIQLKNSLGEMIFPIQYLTQIDLPEGVSELQSSSIFWIGEALNQH</sequence>